<feature type="transmembrane region" description="Helical" evidence="1">
    <location>
        <begin position="186"/>
        <end position="207"/>
    </location>
</feature>
<feature type="transmembrane region" description="Helical" evidence="1">
    <location>
        <begin position="155"/>
        <end position="179"/>
    </location>
</feature>
<dbReference type="EMBL" id="JTDK01000001">
    <property type="protein sequence ID" value="KHK99811.1"/>
    <property type="molecule type" value="Genomic_DNA"/>
</dbReference>
<keyword evidence="1" id="KW-0472">Membrane</keyword>
<evidence type="ECO:0000256" key="1">
    <source>
        <dbReference type="SAM" id="Phobius"/>
    </source>
</evidence>
<evidence type="ECO:0000313" key="3">
    <source>
        <dbReference type="Proteomes" id="UP000031030"/>
    </source>
</evidence>
<proteinExistence type="predicted"/>
<feature type="transmembrane region" description="Helical" evidence="1">
    <location>
        <begin position="63"/>
        <end position="87"/>
    </location>
</feature>
<keyword evidence="1" id="KW-1133">Transmembrane helix</keyword>
<dbReference type="OrthoDB" id="5244396at2"/>
<dbReference type="AlphaFoldDB" id="A0A0B2ADU3"/>
<dbReference type="Proteomes" id="UP000031030">
    <property type="component" value="Unassembled WGS sequence"/>
</dbReference>
<reference evidence="2 3" key="1">
    <citation type="submission" date="2014-11" db="EMBL/GenBank/DDBJ databases">
        <title>Genome sequence of Microbacterium mangrovi MUSC 115(T).</title>
        <authorList>
            <person name="Lee L.-H."/>
        </authorList>
    </citation>
    <scope>NUCLEOTIDE SEQUENCE [LARGE SCALE GENOMIC DNA]</scope>
    <source>
        <strain evidence="2 3">MUSC 115</strain>
    </source>
</reference>
<evidence type="ECO:0008006" key="4">
    <source>
        <dbReference type="Google" id="ProtNLM"/>
    </source>
</evidence>
<feature type="transmembrane region" description="Helical" evidence="1">
    <location>
        <begin position="244"/>
        <end position="266"/>
    </location>
</feature>
<evidence type="ECO:0000313" key="2">
    <source>
        <dbReference type="EMBL" id="KHK99811.1"/>
    </source>
</evidence>
<keyword evidence="3" id="KW-1185">Reference proteome</keyword>
<protein>
    <recommendedName>
        <fullName evidence="4">ABC transporter permease</fullName>
    </recommendedName>
</protein>
<keyword evidence="1" id="KW-0812">Transmembrane</keyword>
<gene>
    <name evidence="2" type="ORF">LK09_00225</name>
</gene>
<name>A0A0B2ADU3_9MICO</name>
<dbReference type="STRING" id="1348253.LK09_00225"/>
<feature type="transmembrane region" description="Helical" evidence="1">
    <location>
        <begin position="20"/>
        <end position="43"/>
    </location>
</feature>
<accession>A0A0B2ADU3</accession>
<comment type="caution">
    <text evidence="2">The sequence shown here is derived from an EMBL/GenBank/DDBJ whole genome shotgun (WGS) entry which is preliminary data.</text>
</comment>
<organism evidence="2 3">
    <name type="scientific">Microbacterium mangrovi</name>
    <dbReference type="NCBI Taxonomy" id="1348253"/>
    <lineage>
        <taxon>Bacteria</taxon>
        <taxon>Bacillati</taxon>
        <taxon>Actinomycetota</taxon>
        <taxon>Actinomycetes</taxon>
        <taxon>Micrococcales</taxon>
        <taxon>Microbacteriaceae</taxon>
        <taxon>Microbacterium</taxon>
    </lineage>
</organism>
<sequence>MSLARATRAEYTKQFTTSMWWILGLVLVVYLGMTGAGLAFSLAATSTGVLPASNGPRVPSKDLAVIVYSVGASVGYVFPLLFGTLMVTGEYRHQTLTPTFLATPRRGTVMAAKVIIGLVIGAVYGILTVLVSVAPAAGILAGYDVNTQLDAGGTWAMLGRIVLAFALWALVGLGVGALVRNQVAAIVIVLAFTQFIGPIATVVGTFVKGMDGVTRYLPGAASDSLVGHSIYAIAGGAASAGLEWWAGGLVLAGYAAVLIVLGWLIGWRRDID</sequence>
<feature type="transmembrane region" description="Helical" evidence="1">
    <location>
        <begin position="114"/>
        <end position="143"/>
    </location>
</feature>
<dbReference type="RefSeq" id="WP_039394055.1">
    <property type="nucleotide sequence ID" value="NZ_JTDK01000001.1"/>
</dbReference>